<dbReference type="AlphaFoldDB" id="A0A8H2MEI2"/>
<dbReference type="GO" id="GO:0042802">
    <property type="term" value="F:identical protein binding"/>
    <property type="evidence" value="ECO:0007669"/>
    <property type="project" value="UniProtKB-ARBA"/>
</dbReference>
<comment type="caution">
    <text evidence="17">The sequence shown here is derived from an EMBL/GenBank/DDBJ whole genome shotgun (WGS) entry which is preliminary data.</text>
</comment>
<dbReference type="GO" id="GO:0005829">
    <property type="term" value="C:cytosol"/>
    <property type="evidence" value="ECO:0007669"/>
    <property type="project" value="TreeGrafter"/>
</dbReference>
<protein>
    <recommendedName>
        <fullName evidence="5 15">Cytidine deaminase</fullName>
        <ecNumber evidence="4 15">3.5.4.5</ecNumber>
    </recommendedName>
    <alternativeName>
        <fullName evidence="9 15">Cytidine aminohydrolase</fullName>
    </alternativeName>
</protein>
<dbReference type="NCBIfam" id="TIGR01354">
    <property type="entry name" value="cyt_deam_tetra"/>
    <property type="match status" value="1"/>
</dbReference>
<dbReference type="PROSITE" id="PS00903">
    <property type="entry name" value="CYT_DCMP_DEAMINASES_1"/>
    <property type="match status" value="1"/>
</dbReference>
<feature type="binding site" evidence="13">
    <location>
        <begin position="42"/>
        <end position="48"/>
    </location>
    <ligand>
        <name>substrate</name>
    </ligand>
</feature>
<comment type="catalytic activity">
    <reaction evidence="10 15">
        <text>2'-deoxycytidine + H2O + H(+) = 2'-deoxyuridine + NH4(+)</text>
        <dbReference type="Rhea" id="RHEA:13433"/>
        <dbReference type="ChEBI" id="CHEBI:15377"/>
        <dbReference type="ChEBI" id="CHEBI:15378"/>
        <dbReference type="ChEBI" id="CHEBI:15698"/>
        <dbReference type="ChEBI" id="CHEBI:16450"/>
        <dbReference type="ChEBI" id="CHEBI:28938"/>
        <dbReference type="EC" id="3.5.4.5"/>
    </reaction>
</comment>
<evidence type="ECO:0000256" key="12">
    <source>
        <dbReference type="PIRSR" id="PIRSR606262-1"/>
    </source>
</evidence>
<evidence type="ECO:0000256" key="13">
    <source>
        <dbReference type="PIRSR" id="PIRSR606262-2"/>
    </source>
</evidence>
<dbReference type="NCBIfam" id="NF004064">
    <property type="entry name" value="PRK05578.1"/>
    <property type="match status" value="1"/>
</dbReference>
<comment type="function">
    <text evidence="2 15">This enzyme scavenges exogenous and endogenous cytidine and 2'-deoxycytidine for UMP synthesis.</text>
</comment>
<dbReference type="GO" id="GO:0055086">
    <property type="term" value="P:nucleobase-containing small molecule metabolic process"/>
    <property type="evidence" value="ECO:0007669"/>
    <property type="project" value="UniProtKB-ARBA"/>
</dbReference>
<dbReference type="Pfam" id="PF00383">
    <property type="entry name" value="dCMP_cyt_deam_1"/>
    <property type="match status" value="1"/>
</dbReference>
<feature type="binding site" evidence="14">
    <location>
        <position position="85"/>
    </location>
    <ligand>
        <name>Zn(2+)</name>
        <dbReference type="ChEBI" id="CHEBI:29105"/>
        <note>catalytic</note>
    </ligand>
</feature>
<keyword evidence="8 14" id="KW-0862">Zinc</keyword>
<dbReference type="SUPFAM" id="SSF53927">
    <property type="entry name" value="Cytidine deaminase-like"/>
    <property type="match status" value="1"/>
</dbReference>
<comment type="cofactor">
    <cofactor evidence="1 14 15">
        <name>Zn(2+)</name>
        <dbReference type="ChEBI" id="CHEBI:29105"/>
    </cofactor>
</comment>
<reference evidence="17 18" key="1">
    <citation type="submission" date="2019-02" db="EMBL/GenBank/DDBJ databases">
        <authorList>
            <consortium name="Pathogen Informatics"/>
        </authorList>
    </citation>
    <scope>NUCLEOTIDE SEQUENCE [LARGE SCALE GENOMIC DNA]</scope>
    <source>
        <strain evidence="17 18">3012STDY7089603</strain>
    </source>
</reference>
<dbReference type="GO" id="GO:0008270">
    <property type="term" value="F:zinc ion binding"/>
    <property type="evidence" value="ECO:0007669"/>
    <property type="project" value="UniProtKB-UniRule"/>
</dbReference>
<feature type="domain" description="CMP/dCMP-type deaminase" evidence="16">
    <location>
        <begin position="1"/>
        <end position="127"/>
    </location>
</feature>
<dbReference type="InterPro" id="IPR016192">
    <property type="entry name" value="APOBEC/CMP_deaminase_Zn-bd"/>
</dbReference>
<evidence type="ECO:0000256" key="7">
    <source>
        <dbReference type="ARBA" id="ARBA00022801"/>
    </source>
</evidence>
<accession>A0A8H2MEI2</accession>
<dbReference type="CDD" id="cd01283">
    <property type="entry name" value="cytidine_deaminase"/>
    <property type="match status" value="1"/>
</dbReference>
<organism evidence="17 18">
    <name type="scientific">Urinicoccus massiliensis</name>
    <dbReference type="NCBI Taxonomy" id="1723382"/>
    <lineage>
        <taxon>Bacteria</taxon>
        <taxon>Bacillati</taxon>
        <taxon>Bacillota</taxon>
        <taxon>Tissierellia</taxon>
        <taxon>Tissierellales</taxon>
        <taxon>Peptoniphilaceae</taxon>
        <taxon>Urinicoccus</taxon>
    </lineage>
</organism>
<dbReference type="InterPro" id="IPR006262">
    <property type="entry name" value="Cyt_deam_tetra"/>
</dbReference>
<dbReference type="FunFam" id="3.40.140.10:FF:000008">
    <property type="entry name" value="Cytidine deaminase"/>
    <property type="match status" value="1"/>
</dbReference>
<evidence type="ECO:0000256" key="9">
    <source>
        <dbReference type="ARBA" id="ARBA00032005"/>
    </source>
</evidence>
<evidence type="ECO:0000313" key="17">
    <source>
        <dbReference type="EMBL" id="VFB16205.1"/>
    </source>
</evidence>
<keyword evidence="6 14" id="KW-0479">Metal-binding</keyword>
<feature type="active site" description="Proton donor" evidence="12">
    <location>
        <position position="55"/>
    </location>
</feature>
<dbReference type="Gene3D" id="3.40.140.10">
    <property type="entry name" value="Cytidine Deaminase, domain 2"/>
    <property type="match status" value="1"/>
</dbReference>
<evidence type="ECO:0000256" key="3">
    <source>
        <dbReference type="ARBA" id="ARBA00006576"/>
    </source>
</evidence>
<sequence>MDKKDLFKEALKMKGRAYVPYSHFHVGACALGDNGKIYGGCNIETASYSPTICAERVAIFKAISDGAQSIQAIAITGDAKDTMPCGVCRQVMVEFADPNMKIYIVNKEDDFKEYSLEELLPFSFSKKDLKKETK</sequence>
<evidence type="ECO:0000259" key="16">
    <source>
        <dbReference type="PROSITE" id="PS51747"/>
    </source>
</evidence>
<keyword evidence="18" id="KW-1185">Reference proteome</keyword>
<comment type="similarity">
    <text evidence="3 15">Belongs to the cytidine and deoxycytidylate deaminase family.</text>
</comment>
<evidence type="ECO:0000256" key="2">
    <source>
        <dbReference type="ARBA" id="ARBA00003949"/>
    </source>
</evidence>
<dbReference type="GO" id="GO:0004126">
    <property type="term" value="F:cytidine deaminase activity"/>
    <property type="evidence" value="ECO:0007669"/>
    <property type="project" value="UniProtKB-UniRule"/>
</dbReference>
<dbReference type="RefSeq" id="WP_131748749.1">
    <property type="nucleotide sequence ID" value="NZ_CAACYI010000001.1"/>
</dbReference>
<keyword evidence="7 15" id="KW-0378">Hydrolase</keyword>
<evidence type="ECO:0000256" key="4">
    <source>
        <dbReference type="ARBA" id="ARBA00012783"/>
    </source>
</evidence>
<evidence type="ECO:0000256" key="10">
    <source>
        <dbReference type="ARBA" id="ARBA00049252"/>
    </source>
</evidence>
<dbReference type="PANTHER" id="PTHR11644:SF2">
    <property type="entry name" value="CYTIDINE DEAMINASE"/>
    <property type="match status" value="1"/>
</dbReference>
<dbReference type="PANTHER" id="PTHR11644">
    <property type="entry name" value="CYTIDINE DEAMINASE"/>
    <property type="match status" value="1"/>
</dbReference>
<dbReference type="GO" id="GO:0072527">
    <property type="term" value="P:pyrimidine-containing compound metabolic process"/>
    <property type="evidence" value="ECO:0007669"/>
    <property type="project" value="UniProtKB-ARBA"/>
</dbReference>
<evidence type="ECO:0000256" key="1">
    <source>
        <dbReference type="ARBA" id="ARBA00001947"/>
    </source>
</evidence>
<dbReference type="Proteomes" id="UP000377798">
    <property type="component" value="Unassembled WGS sequence"/>
</dbReference>
<dbReference type="InterPro" id="IPR050202">
    <property type="entry name" value="Cyt/Deoxycyt_deaminase"/>
</dbReference>
<feature type="binding site" evidence="14">
    <location>
        <position position="53"/>
    </location>
    <ligand>
        <name>Zn(2+)</name>
        <dbReference type="ChEBI" id="CHEBI:29105"/>
        <note>catalytic</note>
    </ligand>
</feature>
<evidence type="ECO:0000256" key="14">
    <source>
        <dbReference type="PIRSR" id="PIRSR606262-3"/>
    </source>
</evidence>
<name>A0A8H2MEI2_9FIRM</name>
<comment type="catalytic activity">
    <reaction evidence="11 15">
        <text>cytidine + H2O + H(+) = uridine + NH4(+)</text>
        <dbReference type="Rhea" id="RHEA:16069"/>
        <dbReference type="ChEBI" id="CHEBI:15377"/>
        <dbReference type="ChEBI" id="CHEBI:15378"/>
        <dbReference type="ChEBI" id="CHEBI:16704"/>
        <dbReference type="ChEBI" id="CHEBI:17562"/>
        <dbReference type="ChEBI" id="CHEBI:28938"/>
        <dbReference type="EC" id="3.5.4.5"/>
    </reaction>
</comment>
<dbReference type="EMBL" id="CAACYI010000001">
    <property type="protein sequence ID" value="VFB16205.1"/>
    <property type="molecule type" value="Genomic_DNA"/>
</dbReference>
<evidence type="ECO:0000256" key="5">
    <source>
        <dbReference type="ARBA" id="ARBA00018266"/>
    </source>
</evidence>
<proteinExistence type="inferred from homology"/>
<evidence type="ECO:0000256" key="15">
    <source>
        <dbReference type="RuleBase" id="RU364006"/>
    </source>
</evidence>
<dbReference type="PROSITE" id="PS51747">
    <property type="entry name" value="CYT_DCMP_DEAMINASES_2"/>
    <property type="match status" value="1"/>
</dbReference>
<dbReference type="EC" id="3.5.4.5" evidence="4 15"/>
<evidence type="ECO:0000256" key="8">
    <source>
        <dbReference type="ARBA" id="ARBA00022833"/>
    </source>
</evidence>
<dbReference type="InterPro" id="IPR002125">
    <property type="entry name" value="CMP_dCMP_dom"/>
</dbReference>
<gene>
    <name evidence="17" type="primary">cdd</name>
    <name evidence="17" type="ORF">NCTC13150_00723</name>
</gene>
<dbReference type="InterPro" id="IPR016193">
    <property type="entry name" value="Cytidine_deaminase-like"/>
</dbReference>
<evidence type="ECO:0000256" key="11">
    <source>
        <dbReference type="ARBA" id="ARBA00049558"/>
    </source>
</evidence>
<evidence type="ECO:0000313" key="18">
    <source>
        <dbReference type="Proteomes" id="UP000377798"/>
    </source>
</evidence>
<feature type="binding site" evidence="14">
    <location>
        <position position="88"/>
    </location>
    <ligand>
        <name>Zn(2+)</name>
        <dbReference type="ChEBI" id="CHEBI:29105"/>
        <note>catalytic</note>
    </ligand>
</feature>
<evidence type="ECO:0000256" key="6">
    <source>
        <dbReference type="ARBA" id="ARBA00022723"/>
    </source>
</evidence>